<name>A0A6J7ERM2_9ZZZZ</name>
<dbReference type="AlphaFoldDB" id="A0A6J7ERM2"/>
<protein>
    <submittedName>
        <fullName evidence="1">Unannotated protein</fullName>
    </submittedName>
</protein>
<organism evidence="1">
    <name type="scientific">freshwater metagenome</name>
    <dbReference type="NCBI Taxonomy" id="449393"/>
    <lineage>
        <taxon>unclassified sequences</taxon>
        <taxon>metagenomes</taxon>
        <taxon>ecological metagenomes</taxon>
    </lineage>
</organism>
<sequence length="237" mass="25616">MFEPAHGGVVRARFNVGDAGLGHLSTVGQGALREPMRPPGRAQQRCSGHGTLRYDKSYHSLPASRRSAAAEGCRPANPALLEVVGHDLHYSHMSARRRATALTGIAEITGWHGLVHETAAPVPFRRPEQRTRARILAATLPDLAGQHGVRVVTLETRAAPKKGFHTLDQHDHATWRSLIDRGLVAHGHALAHGDKTEPLLWIADLLAGARTDHLCGADRGMYPLIAHRVSHITTVAG</sequence>
<proteinExistence type="predicted"/>
<evidence type="ECO:0000313" key="1">
    <source>
        <dbReference type="EMBL" id="CAB4886167.1"/>
    </source>
</evidence>
<gene>
    <name evidence="1" type="ORF">UFOPK3402_01866</name>
</gene>
<accession>A0A6J7ERM2</accession>
<dbReference type="EMBL" id="CAFBLS010000300">
    <property type="protein sequence ID" value="CAB4886167.1"/>
    <property type="molecule type" value="Genomic_DNA"/>
</dbReference>
<reference evidence="1" key="1">
    <citation type="submission" date="2020-05" db="EMBL/GenBank/DDBJ databases">
        <authorList>
            <person name="Chiriac C."/>
            <person name="Salcher M."/>
            <person name="Ghai R."/>
            <person name="Kavagutti S V."/>
        </authorList>
    </citation>
    <scope>NUCLEOTIDE SEQUENCE</scope>
</reference>